<feature type="transmembrane region" description="Helical" evidence="1">
    <location>
        <begin position="1089"/>
        <end position="1108"/>
    </location>
</feature>
<feature type="transmembrane region" description="Helical" evidence="1">
    <location>
        <begin position="1380"/>
        <end position="1397"/>
    </location>
</feature>
<feature type="transmembrane region" description="Helical" evidence="1">
    <location>
        <begin position="411"/>
        <end position="430"/>
    </location>
</feature>
<feature type="transmembrane region" description="Helical" evidence="1">
    <location>
        <begin position="548"/>
        <end position="565"/>
    </location>
</feature>
<feature type="transmembrane region" description="Helical" evidence="1">
    <location>
        <begin position="335"/>
        <end position="356"/>
    </location>
</feature>
<dbReference type="Proteomes" id="UP000214618">
    <property type="component" value="Chromosome"/>
</dbReference>
<sequence length="1556" mass="177836">MNDSSNEEMTLERRKRIFQEELDVLLERRLIPKSEYIRISRAYNRHFQLALHKQKRLEHEKKKSIRAHETIIGESAEMKVQDRLIEESSLKLRESGKSKESIMKNEKAGYDPIESVLEDSLEPVKEITDRKPVIEQQAIKREKPVKPTKPKKTPEQIRERNISVILLTGVILLLFGGLILATSSWGDLNAVLKVFFIGMVSVIFTGMAFIASKLKIKQTAFAFLTLAGLFIPITILSASYYRIFGEYLSLNGGGRGLLGFLGGLLCLSIYCKIADYFKSKIFIFISIFTFGITCYFGLAFVTPTIEWMFWAIGILNLILLWNIEQLKNQKALTLFKPFIFQFIQFKIIVEAFVILTLFSSNLVYSLTLMVFSVLFLIFSVKFQKKYYEMAFSAVFTYGYIHFIFNSFLSEYMIIAFAFVPIIFTVLSKYLAKSKMTKLSKNFMFTSLIESGIVFLYSNAMVYQENYAQIFIALMIVSAQLVYVSLHSRNSSFTYPAVVVFDLAFLYLFFALPVSFSTILNLFFVVQVIQYLGVYIYNRHPRYSLFKKSILLISPMIMLVILTSKFSEMDWLAVSAELAMISGLFFITYIKDESKHMKEKAIYGFPITFVLALVAFYPYLLESLEWVRSNIMFSVYLMGVSLISIGAAYTFKKGYHKFFPVFACSGQILSFLSLISIPFDSLNPLEASGAIAIATVINGWSVHIHRKHIFWVPVVITSAGLYASLYDVFDFGSMVLKIAFVLLGPIIFFLLGEWLGKYSKNGKLYFQYTSHLANLLAIPVGYLLIVYSESSPFLYVAQLLIYILSALRAHVKWEKYVFTYLGFSALFLQAHLFLTNVGQMAFITSICMMITAGLITILWSVSNKNWKGIMEYYLIPFIHLGISISILETAIRDFPLNRELVWVGVMTVQILFAWYLLMKRNWRNYVVVPLSLAFIFYNMYVNILPLVMAIIVLLVCMAVMVMASRRHFKGLLNQEGTKRVIDYYRIFGLLYLCTLNLEVFMSDTGSAILGIFVTLLLPSYFILMGRFTIYKKEKSIYSGIAAIIGIFPFINIIDYAHTLPIVTSLAVLFGCMVGMLLLSRLYSSGLLKKNGSGIINFDPFRIYGLFFLIDMNVEVFNDAKYQLLQVFVSLLLTAYFIFLRSLTAEKLERKIYSNIAALVSLYPFLIIVGYADSLSVVMGLIFLFGCMSGMLLLSRRYFDGLIKKEETGINIDAYRIYGLLFLLAMNRGIPVTETLTQLLEVFVSLLITVYFILIGSFTKDVKEKGIYVWLTGVLSLYPYWTIIMYADTLQPFVGAAVLFGCMAIMVLLSRKFFKGLLDKGGAVLQLDFYRVYGLLFLLAMNMDVLTGGPAHFILEIFVALLIPAYFILMRSITTGMLERRSQLAAAILFSLYPYWVIVDQLTIPPVLEEEVNILPLFIVSTTLMRKIFVKGKITQYIESGIVFLLFLALIIDAMAGNTLYDALIIGTVSLAAMLFGFMMKYKSYFIAGTGTILFNVYMNTNSMWGEMPWWLYLIIGGGLLIGIASFFEWKKQKDNRTSKEVLEKNKQRIKNWFNRWN</sequence>
<feature type="transmembrane region" description="Helical" evidence="1">
    <location>
        <begin position="708"/>
        <end position="728"/>
    </location>
</feature>
<feature type="transmembrane region" description="Helical" evidence="1">
    <location>
        <begin position="281"/>
        <end position="301"/>
    </location>
</feature>
<evidence type="ECO:0008006" key="4">
    <source>
        <dbReference type="Google" id="ProtNLM"/>
    </source>
</evidence>
<feature type="transmembrane region" description="Helical" evidence="1">
    <location>
        <begin position="630"/>
        <end position="650"/>
    </location>
</feature>
<feature type="transmembrane region" description="Helical" evidence="1">
    <location>
        <begin position="899"/>
        <end position="916"/>
    </location>
</feature>
<dbReference type="GeneID" id="56472832"/>
<feature type="transmembrane region" description="Helical" evidence="1">
    <location>
        <begin position="684"/>
        <end position="701"/>
    </location>
</feature>
<feature type="transmembrane region" description="Helical" evidence="1">
    <location>
        <begin position="1320"/>
        <end position="1339"/>
    </location>
</feature>
<feature type="transmembrane region" description="Helical" evidence="1">
    <location>
        <begin position="1058"/>
        <end position="1077"/>
    </location>
</feature>
<feature type="transmembrane region" description="Helical" evidence="1">
    <location>
        <begin position="1234"/>
        <end position="1253"/>
    </location>
</feature>
<proteinExistence type="predicted"/>
<dbReference type="EMBL" id="CP017704">
    <property type="protein sequence ID" value="ASS94039.1"/>
    <property type="molecule type" value="Genomic_DNA"/>
</dbReference>
<feature type="transmembrane region" description="Helical" evidence="1">
    <location>
        <begin position="872"/>
        <end position="893"/>
    </location>
</feature>
<feature type="transmembrane region" description="Helical" evidence="1">
    <location>
        <begin position="1265"/>
        <end position="1285"/>
    </location>
</feature>
<dbReference type="RefSeq" id="WP_063234798.1">
    <property type="nucleotide sequence ID" value="NZ_BCVO01000017.1"/>
</dbReference>
<organism evidence="2 3">
    <name type="scientific">Peribacillus simplex NBRC 15720 = DSM 1321</name>
    <dbReference type="NCBI Taxonomy" id="1349754"/>
    <lineage>
        <taxon>Bacteria</taxon>
        <taxon>Bacillati</taxon>
        <taxon>Bacillota</taxon>
        <taxon>Bacilli</taxon>
        <taxon>Bacillales</taxon>
        <taxon>Bacillaceae</taxon>
        <taxon>Peribacillus</taxon>
    </lineage>
</organism>
<feature type="transmembrane region" description="Helical" evidence="1">
    <location>
        <begin position="734"/>
        <end position="755"/>
    </location>
</feature>
<feature type="transmembrane region" description="Helical" evidence="1">
    <location>
        <begin position="815"/>
        <end position="833"/>
    </location>
</feature>
<feature type="transmembrane region" description="Helical" evidence="1">
    <location>
        <begin position="1212"/>
        <end position="1228"/>
    </location>
</feature>
<protein>
    <recommendedName>
        <fullName evidence="4">DUF2157 domain-containing protein</fullName>
    </recommendedName>
</protein>
<feature type="transmembrane region" description="Helical" evidence="1">
    <location>
        <begin position="362"/>
        <end position="380"/>
    </location>
</feature>
<feature type="transmembrane region" description="Helical" evidence="1">
    <location>
        <begin position="223"/>
        <end position="244"/>
    </location>
</feature>
<keyword evidence="1" id="KW-0472">Membrane</keyword>
<feature type="transmembrane region" description="Helical" evidence="1">
    <location>
        <begin position="792"/>
        <end position="808"/>
    </location>
</feature>
<feature type="transmembrane region" description="Helical" evidence="1">
    <location>
        <begin position="657"/>
        <end position="678"/>
    </location>
</feature>
<feature type="transmembrane region" description="Helical" evidence="1">
    <location>
        <begin position="1351"/>
        <end position="1368"/>
    </location>
</feature>
<feature type="transmembrane region" description="Helical" evidence="1">
    <location>
        <begin position="1034"/>
        <end position="1052"/>
    </location>
</feature>
<evidence type="ECO:0000256" key="1">
    <source>
        <dbReference type="SAM" id="Phobius"/>
    </source>
</evidence>
<feature type="transmembrane region" description="Helical" evidence="1">
    <location>
        <begin position="256"/>
        <end position="274"/>
    </location>
</feature>
<feature type="transmembrane region" description="Helical" evidence="1">
    <location>
        <begin position="1435"/>
        <end position="1452"/>
    </location>
</feature>
<reference evidence="2 3" key="1">
    <citation type="submission" date="2016-10" db="EMBL/GenBank/DDBJ databases">
        <title>The whole genome sequencing and assembly of Bacillus simplex DSM 1321 strain.</title>
        <authorList>
            <person name="Park M.-K."/>
            <person name="Lee Y.-J."/>
            <person name="Yi H."/>
            <person name="Bahn Y.-S."/>
            <person name="Kim J.F."/>
            <person name="Lee D.-W."/>
        </authorList>
    </citation>
    <scope>NUCLEOTIDE SEQUENCE [LARGE SCALE GENOMIC DNA]</scope>
    <source>
        <strain evidence="2 3">DSM 1321</strain>
    </source>
</reference>
<feature type="transmembrane region" description="Helical" evidence="1">
    <location>
        <begin position="1006"/>
        <end position="1022"/>
    </location>
</feature>
<evidence type="ECO:0000313" key="2">
    <source>
        <dbReference type="EMBL" id="ASS94039.1"/>
    </source>
</evidence>
<accession>A0A223EFK4</accession>
<feature type="transmembrane region" description="Helical" evidence="1">
    <location>
        <begin position="601"/>
        <end position="618"/>
    </location>
</feature>
<feature type="transmembrane region" description="Helical" evidence="1">
    <location>
        <begin position="1458"/>
        <end position="1476"/>
    </location>
</feature>
<feature type="transmembrane region" description="Helical" evidence="1">
    <location>
        <begin position="571"/>
        <end position="589"/>
    </location>
</feature>
<feature type="transmembrane region" description="Helical" evidence="1">
    <location>
        <begin position="945"/>
        <end position="962"/>
    </location>
</feature>
<keyword evidence="1" id="KW-0812">Transmembrane</keyword>
<feature type="transmembrane region" description="Helical" evidence="1">
    <location>
        <begin position="839"/>
        <end position="860"/>
    </location>
</feature>
<name>A0A223EFK4_9BACI</name>
<feature type="transmembrane region" description="Helical" evidence="1">
    <location>
        <begin position="767"/>
        <end position="786"/>
    </location>
</feature>
<feature type="transmembrane region" description="Helical" evidence="1">
    <location>
        <begin position="442"/>
        <end position="460"/>
    </location>
</feature>
<feature type="transmembrane region" description="Helical" evidence="1">
    <location>
        <begin position="162"/>
        <end position="185"/>
    </location>
</feature>
<feature type="transmembrane region" description="Helical" evidence="1">
    <location>
        <begin position="1150"/>
        <end position="1169"/>
    </location>
</feature>
<feature type="transmembrane region" description="Helical" evidence="1">
    <location>
        <begin position="1291"/>
        <end position="1308"/>
    </location>
</feature>
<feature type="transmembrane region" description="Helical" evidence="1">
    <location>
        <begin position="1120"/>
        <end position="1138"/>
    </location>
</feature>
<dbReference type="OrthoDB" id="1815069at2"/>
<feature type="transmembrane region" description="Helical" evidence="1">
    <location>
        <begin position="466"/>
        <end position="485"/>
    </location>
</feature>
<feature type="transmembrane region" description="Helical" evidence="1">
    <location>
        <begin position="1509"/>
        <end position="1528"/>
    </location>
</feature>
<gene>
    <name evidence="2" type="ORF">BS1321_08800</name>
</gene>
<keyword evidence="1" id="KW-1133">Transmembrane helix</keyword>
<feature type="transmembrane region" description="Helical" evidence="1">
    <location>
        <begin position="307"/>
        <end position="323"/>
    </location>
</feature>
<evidence type="ECO:0000313" key="3">
    <source>
        <dbReference type="Proteomes" id="UP000214618"/>
    </source>
</evidence>
<feature type="transmembrane region" description="Helical" evidence="1">
    <location>
        <begin position="191"/>
        <end position="211"/>
    </location>
</feature>
<feature type="transmembrane region" description="Helical" evidence="1">
    <location>
        <begin position="1175"/>
        <end position="1192"/>
    </location>
</feature>